<proteinExistence type="predicted"/>
<evidence type="ECO:0000256" key="1">
    <source>
        <dbReference type="PROSITE-ProRule" id="PRU00339"/>
    </source>
</evidence>
<dbReference type="PANTHER" id="PTHR26312:SF168">
    <property type="entry name" value="OS06G0606700 PROTEIN"/>
    <property type="match status" value="1"/>
</dbReference>
<comment type="caution">
    <text evidence="2">The sequence shown here is derived from an EMBL/GenBank/DDBJ whole genome shotgun (WGS) entry which is preliminary data.</text>
</comment>
<dbReference type="InterPro" id="IPR019734">
    <property type="entry name" value="TPR_rpt"/>
</dbReference>
<keyword evidence="1" id="KW-0802">TPR repeat</keyword>
<dbReference type="EMBL" id="JAUHHV010000007">
    <property type="protein sequence ID" value="KAK1418485.1"/>
    <property type="molecule type" value="Genomic_DNA"/>
</dbReference>
<feature type="repeat" description="TPR" evidence="1">
    <location>
        <begin position="182"/>
        <end position="215"/>
    </location>
</feature>
<reference evidence="2" key="1">
    <citation type="journal article" date="2023" name="bioRxiv">
        <title>Improved chromosome-level genome assembly for marigold (Tagetes erecta).</title>
        <authorList>
            <person name="Jiang F."/>
            <person name="Yuan L."/>
            <person name="Wang S."/>
            <person name="Wang H."/>
            <person name="Xu D."/>
            <person name="Wang A."/>
            <person name="Fan W."/>
        </authorList>
    </citation>
    <scope>NUCLEOTIDE SEQUENCE</scope>
    <source>
        <strain evidence="2">WSJ</strain>
        <tissue evidence="2">Leaf</tissue>
    </source>
</reference>
<organism evidence="2 3">
    <name type="scientific">Tagetes erecta</name>
    <name type="common">African marigold</name>
    <dbReference type="NCBI Taxonomy" id="13708"/>
    <lineage>
        <taxon>Eukaryota</taxon>
        <taxon>Viridiplantae</taxon>
        <taxon>Streptophyta</taxon>
        <taxon>Embryophyta</taxon>
        <taxon>Tracheophyta</taxon>
        <taxon>Spermatophyta</taxon>
        <taxon>Magnoliopsida</taxon>
        <taxon>eudicotyledons</taxon>
        <taxon>Gunneridae</taxon>
        <taxon>Pentapetalae</taxon>
        <taxon>asterids</taxon>
        <taxon>campanulids</taxon>
        <taxon>Asterales</taxon>
        <taxon>Asteraceae</taxon>
        <taxon>Asteroideae</taxon>
        <taxon>Heliantheae alliance</taxon>
        <taxon>Tageteae</taxon>
        <taxon>Tagetes</taxon>
    </lineage>
</organism>
<evidence type="ECO:0000313" key="3">
    <source>
        <dbReference type="Proteomes" id="UP001229421"/>
    </source>
</evidence>
<dbReference type="PANTHER" id="PTHR26312">
    <property type="entry name" value="TETRATRICOPEPTIDE REPEAT PROTEIN 5"/>
    <property type="match status" value="1"/>
</dbReference>
<dbReference type="Proteomes" id="UP001229421">
    <property type="component" value="Unassembled WGS sequence"/>
</dbReference>
<evidence type="ECO:0000313" key="2">
    <source>
        <dbReference type="EMBL" id="KAK1418485.1"/>
    </source>
</evidence>
<accession>A0AAD8NJN5</accession>
<name>A0AAD8NJN5_TARER</name>
<protein>
    <submittedName>
        <fullName evidence="2">Uncharacterized protein</fullName>
    </submittedName>
</protein>
<gene>
    <name evidence="2" type="ORF">QVD17_27630</name>
</gene>
<dbReference type="Gene3D" id="1.25.40.10">
    <property type="entry name" value="Tetratricopeptide repeat domain"/>
    <property type="match status" value="1"/>
</dbReference>
<dbReference type="InterPro" id="IPR011990">
    <property type="entry name" value="TPR-like_helical_dom_sf"/>
</dbReference>
<dbReference type="PROSITE" id="PS50005">
    <property type="entry name" value="TPR"/>
    <property type="match status" value="1"/>
</dbReference>
<keyword evidence="3" id="KW-1185">Reference proteome</keyword>
<dbReference type="SUPFAM" id="SSF48452">
    <property type="entry name" value="TPR-like"/>
    <property type="match status" value="1"/>
</dbReference>
<sequence length="258" mass="28114">MLLRSSSTPSLTSWLQQQNPDNFIHRNLKSPTISLHSSISSINSPNNITRSSSETDLLTYSHSSRRSSLNCTNRVLSSLSVEEDVEIDNNGLDVDEQCRIQVMVDGTGGGDGGGKICGGGDDNGDYGSDGTDLYYRNMIEANPSNSLILCNYAKYLKEVRGDVVKAEEYCSRAILVNPSDGSALSMYAGLIWETQKDVSRAQVYFDRAVKASPDDSYVMAAYARFLWDADDEASDIDLAPPRLSHEASSQQFPVAAAS</sequence>
<dbReference type="AlphaFoldDB" id="A0AAD8NJN5"/>